<sequence>MPVVLRGPRLRLARLKLSEKLLDLGEEIRGVYVPYPREMERVVNLYARGEVGWDRVVEEARRGMPEFYRGWLWVEEPLIRSLRVLGARVACYGDKLEGLYRSAGEFLSALLRVRVTGEVRLEEWRKLLSRSEVPVREGYVTVSSFSVPGATNVDVWGLPYPPTDEPDVGSEGWVRELVEYVFDYLVTSRNVDEAYVKWLRERRGVRARELEEMLSILPGD</sequence>
<dbReference type="EnsemblBacteria" id="ABL79052">
    <property type="protein sequence ID" value="ABL79052"/>
    <property type="gene ID" value="Tpen_1657"/>
</dbReference>
<dbReference type="eggNOG" id="arCOG05654">
    <property type="taxonomic scope" value="Archaea"/>
</dbReference>
<dbReference type="RefSeq" id="WP_011753317.1">
    <property type="nucleotide sequence ID" value="NC_008698.1"/>
</dbReference>
<dbReference type="STRING" id="368408.Tpen_1657"/>
<reference evidence="2" key="1">
    <citation type="journal article" date="2008" name="J. Bacteriol.">
        <title>Genome sequence of Thermofilum pendens reveals an exceptional loss of biosynthetic pathways without genome reduction.</title>
        <authorList>
            <person name="Anderson I."/>
            <person name="Rodriguez J."/>
            <person name="Susanti D."/>
            <person name="Porat I."/>
            <person name="Reich C."/>
            <person name="Ulrich L.E."/>
            <person name="Elkins J.G."/>
            <person name="Mavromatis K."/>
            <person name="Lykidis A."/>
            <person name="Kim E."/>
            <person name="Thompson L.S."/>
            <person name="Nolan M."/>
            <person name="Land M."/>
            <person name="Copeland A."/>
            <person name="Lapidus A."/>
            <person name="Lucas S."/>
            <person name="Detter C."/>
            <person name="Zhulin I.B."/>
            <person name="Olsen G.J."/>
            <person name="Whitman W."/>
            <person name="Mukhopadhyay B."/>
            <person name="Bristow J."/>
            <person name="Kyrpides N."/>
        </authorList>
    </citation>
    <scope>NUCLEOTIDE SEQUENCE [LARGE SCALE GENOMIC DNA]</scope>
    <source>
        <strain evidence="2">DSM 2475 / Hrk 5</strain>
    </source>
</reference>
<dbReference type="OrthoDB" id="31315at2157"/>
<accession>A1S0S2</accession>
<dbReference type="EMBL" id="CP000505">
    <property type="protein sequence ID" value="ABL79052.1"/>
    <property type="molecule type" value="Genomic_DNA"/>
</dbReference>
<dbReference type="Proteomes" id="UP000000641">
    <property type="component" value="Chromosome"/>
</dbReference>
<gene>
    <name evidence="1" type="ordered locus">Tpen_1657</name>
</gene>
<dbReference type="GeneID" id="4601734"/>
<evidence type="ECO:0000313" key="2">
    <source>
        <dbReference type="Proteomes" id="UP000000641"/>
    </source>
</evidence>
<protein>
    <submittedName>
        <fullName evidence="1">Uncharacterized protein</fullName>
    </submittedName>
</protein>
<dbReference type="KEGG" id="tpe:Tpen_1657"/>
<organism evidence="1 2">
    <name type="scientific">Thermofilum pendens (strain DSM 2475 / Hrk 5)</name>
    <dbReference type="NCBI Taxonomy" id="368408"/>
    <lineage>
        <taxon>Archaea</taxon>
        <taxon>Thermoproteota</taxon>
        <taxon>Thermoprotei</taxon>
        <taxon>Thermofilales</taxon>
        <taxon>Thermofilaceae</taxon>
        <taxon>Thermofilum</taxon>
    </lineage>
</organism>
<evidence type="ECO:0000313" key="1">
    <source>
        <dbReference type="EMBL" id="ABL79052.1"/>
    </source>
</evidence>
<proteinExistence type="predicted"/>
<name>A1S0S2_THEPD</name>
<dbReference type="HOGENOM" id="CLU_1243082_0_0_2"/>
<keyword evidence="2" id="KW-1185">Reference proteome</keyword>
<dbReference type="AlphaFoldDB" id="A1S0S2"/>